<dbReference type="Gramene" id="OE9A079230T1">
    <property type="protein sequence ID" value="OE9A079230C1"/>
    <property type="gene ID" value="OE9A079230"/>
</dbReference>
<protein>
    <submittedName>
        <fullName evidence="1">Uncharacterized protein</fullName>
    </submittedName>
</protein>
<gene>
    <name evidence="1" type="ORF">OLEA9_A079230</name>
</gene>
<sequence length="229" mass="24904">MATLGTRTPASLNPLCAHQPKGVDIKLPCTRRAALGLGCRHGIVVAPKSCKTNANRLGAPLSVSGLPAGHCHLCPGACRVCLWFVARGPRGGEKSDALAPTCLEAIPDSRALACQNKHNGPILRPRESMWTRMWASARGFAGMHLRKFSPACPRAVRHTTRAQRRIFGKTRELVCCVPARACVAFDGQLNFQFVANFPLLRPGRCSICYIWSLRVPMQVGAIIGRARFK</sequence>
<proteinExistence type="predicted"/>
<dbReference type="AlphaFoldDB" id="A0A8S0TM23"/>
<evidence type="ECO:0000313" key="2">
    <source>
        <dbReference type="Proteomes" id="UP000594638"/>
    </source>
</evidence>
<reference evidence="1 2" key="1">
    <citation type="submission" date="2019-12" db="EMBL/GenBank/DDBJ databases">
        <authorList>
            <person name="Alioto T."/>
            <person name="Alioto T."/>
            <person name="Gomez Garrido J."/>
        </authorList>
    </citation>
    <scope>NUCLEOTIDE SEQUENCE [LARGE SCALE GENOMIC DNA]</scope>
</reference>
<dbReference type="EMBL" id="CACTIH010007260">
    <property type="protein sequence ID" value="CAA3006417.1"/>
    <property type="molecule type" value="Genomic_DNA"/>
</dbReference>
<keyword evidence="2" id="KW-1185">Reference proteome</keyword>
<name>A0A8S0TM23_OLEEU</name>
<organism evidence="1 2">
    <name type="scientific">Olea europaea subsp. europaea</name>
    <dbReference type="NCBI Taxonomy" id="158383"/>
    <lineage>
        <taxon>Eukaryota</taxon>
        <taxon>Viridiplantae</taxon>
        <taxon>Streptophyta</taxon>
        <taxon>Embryophyta</taxon>
        <taxon>Tracheophyta</taxon>
        <taxon>Spermatophyta</taxon>
        <taxon>Magnoliopsida</taxon>
        <taxon>eudicotyledons</taxon>
        <taxon>Gunneridae</taxon>
        <taxon>Pentapetalae</taxon>
        <taxon>asterids</taxon>
        <taxon>lamiids</taxon>
        <taxon>Lamiales</taxon>
        <taxon>Oleaceae</taxon>
        <taxon>Oleeae</taxon>
        <taxon>Olea</taxon>
    </lineage>
</organism>
<accession>A0A8S0TM23</accession>
<evidence type="ECO:0000313" key="1">
    <source>
        <dbReference type="EMBL" id="CAA3006417.1"/>
    </source>
</evidence>
<dbReference type="Proteomes" id="UP000594638">
    <property type="component" value="Unassembled WGS sequence"/>
</dbReference>
<comment type="caution">
    <text evidence="1">The sequence shown here is derived from an EMBL/GenBank/DDBJ whole genome shotgun (WGS) entry which is preliminary data.</text>
</comment>